<dbReference type="HOGENOM" id="CLU_1740221_0_0_1"/>
<accession>A0A067MAV7</accession>
<keyword evidence="3" id="KW-1185">Reference proteome</keyword>
<organism evidence="2 3">
    <name type="scientific">Botryobasidium botryosum (strain FD-172 SS1)</name>
    <dbReference type="NCBI Taxonomy" id="930990"/>
    <lineage>
        <taxon>Eukaryota</taxon>
        <taxon>Fungi</taxon>
        <taxon>Dikarya</taxon>
        <taxon>Basidiomycota</taxon>
        <taxon>Agaricomycotina</taxon>
        <taxon>Agaricomycetes</taxon>
        <taxon>Cantharellales</taxon>
        <taxon>Botryobasidiaceae</taxon>
        <taxon>Botryobasidium</taxon>
    </lineage>
</organism>
<feature type="region of interest" description="Disordered" evidence="1">
    <location>
        <begin position="56"/>
        <end position="97"/>
    </location>
</feature>
<name>A0A067MAV7_BOTB1</name>
<feature type="compositionally biased region" description="Basic and acidic residues" evidence="1">
    <location>
        <begin position="1"/>
        <end position="19"/>
    </location>
</feature>
<protein>
    <submittedName>
        <fullName evidence="2">Uncharacterized protein</fullName>
    </submittedName>
</protein>
<evidence type="ECO:0000256" key="1">
    <source>
        <dbReference type="SAM" id="MobiDB-lite"/>
    </source>
</evidence>
<reference evidence="3" key="1">
    <citation type="journal article" date="2014" name="Proc. Natl. Acad. Sci. U.S.A.">
        <title>Extensive sampling of basidiomycete genomes demonstrates inadequacy of the white-rot/brown-rot paradigm for wood decay fungi.</title>
        <authorList>
            <person name="Riley R."/>
            <person name="Salamov A.A."/>
            <person name="Brown D.W."/>
            <person name="Nagy L.G."/>
            <person name="Floudas D."/>
            <person name="Held B.W."/>
            <person name="Levasseur A."/>
            <person name="Lombard V."/>
            <person name="Morin E."/>
            <person name="Otillar R."/>
            <person name="Lindquist E.A."/>
            <person name="Sun H."/>
            <person name="LaButti K.M."/>
            <person name="Schmutz J."/>
            <person name="Jabbour D."/>
            <person name="Luo H."/>
            <person name="Baker S.E."/>
            <person name="Pisabarro A.G."/>
            <person name="Walton J.D."/>
            <person name="Blanchette R.A."/>
            <person name="Henrissat B."/>
            <person name="Martin F."/>
            <person name="Cullen D."/>
            <person name="Hibbett D.S."/>
            <person name="Grigoriev I.V."/>
        </authorList>
    </citation>
    <scope>NUCLEOTIDE SEQUENCE [LARGE SCALE GENOMIC DNA]</scope>
    <source>
        <strain evidence="3">FD-172 SS1</strain>
    </source>
</reference>
<dbReference type="InParanoid" id="A0A067MAV7"/>
<gene>
    <name evidence="2" type="ORF">BOTBODRAFT_47848</name>
</gene>
<dbReference type="Proteomes" id="UP000027195">
    <property type="component" value="Unassembled WGS sequence"/>
</dbReference>
<feature type="region of interest" description="Disordered" evidence="1">
    <location>
        <begin position="1"/>
        <end position="22"/>
    </location>
</feature>
<dbReference type="EMBL" id="KL198083">
    <property type="protein sequence ID" value="KDQ09007.1"/>
    <property type="molecule type" value="Genomic_DNA"/>
</dbReference>
<sequence length="150" mass="16440">MATTPNKEDKRRKGCREHGGIINNESLRSSTLVGGRKVEIDESVSYGALLNVVSDSARRSTSMSIRGYNQPPGRNSGERNSSAPMSLPHGPEPLFHSDGCVTVSPPKLYIKKNIENIIGRSQHRAELDDMPIASETATWKDAYHEIIGIP</sequence>
<proteinExistence type="predicted"/>
<dbReference type="AlphaFoldDB" id="A0A067MAV7"/>
<evidence type="ECO:0000313" key="2">
    <source>
        <dbReference type="EMBL" id="KDQ09007.1"/>
    </source>
</evidence>
<evidence type="ECO:0000313" key="3">
    <source>
        <dbReference type="Proteomes" id="UP000027195"/>
    </source>
</evidence>